<dbReference type="InterPro" id="IPR021732">
    <property type="entry name" value="DUF3301"/>
</dbReference>
<dbReference type="RefSeq" id="WP_253446216.1">
    <property type="nucleotide sequence ID" value="NZ_JALJYF010000001.1"/>
</dbReference>
<dbReference type="Proteomes" id="UP001523550">
    <property type="component" value="Unassembled WGS sequence"/>
</dbReference>
<keyword evidence="1" id="KW-0812">Transmembrane</keyword>
<sequence>MKGIIQFAPEPEQNRMLSASHLTFLLIFGLVLWLWRDNLAAREVAIEAVKRTCQQLGVQMLDQTVAIQRVRPNLSSRGLRLRRKYQFEFSIDGGERFPGRAELLGQRVISVQLDGPEGMVIS</sequence>
<protein>
    <recommendedName>
        <fullName evidence="4">DUF3301 domain-containing protein</fullName>
    </recommendedName>
</protein>
<gene>
    <name evidence="2" type="ORF">J2T60_000982</name>
</gene>
<proteinExistence type="predicted"/>
<evidence type="ECO:0000256" key="1">
    <source>
        <dbReference type="SAM" id="Phobius"/>
    </source>
</evidence>
<accession>A0ABT1G7G2</accession>
<keyword evidence="1" id="KW-0472">Membrane</keyword>
<dbReference type="Pfam" id="PF11743">
    <property type="entry name" value="DUF3301"/>
    <property type="match status" value="1"/>
</dbReference>
<comment type="caution">
    <text evidence="2">The sequence shown here is derived from an EMBL/GenBank/DDBJ whole genome shotgun (WGS) entry which is preliminary data.</text>
</comment>
<dbReference type="EMBL" id="JALJYF010000001">
    <property type="protein sequence ID" value="MCP1727017.1"/>
    <property type="molecule type" value="Genomic_DNA"/>
</dbReference>
<evidence type="ECO:0008006" key="4">
    <source>
        <dbReference type="Google" id="ProtNLM"/>
    </source>
</evidence>
<reference evidence="2 3" key="1">
    <citation type="submission" date="2022-03" db="EMBL/GenBank/DDBJ databases">
        <title>Genomic Encyclopedia of Type Strains, Phase III (KMG-III): the genomes of soil and plant-associated and newly described type strains.</title>
        <authorList>
            <person name="Whitman W."/>
        </authorList>
    </citation>
    <scope>NUCLEOTIDE SEQUENCE [LARGE SCALE GENOMIC DNA]</scope>
    <source>
        <strain evidence="2 3">BSker1</strain>
    </source>
</reference>
<keyword evidence="1" id="KW-1133">Transmembrane helix</keyword>
<keyword evidence="3" id="KW-1185">Reference proteome</keyword>
<evidence type="ECO:0000313" key="2">
    <source>
        <dbReference type="EMBL" id="MCP1727017.1"/>
    </source>
</evidence>
<feature type="transmembrane region" description="Helical" evidence="1">
    <location>
        <begin position="16"/>
        <end position="35"/>
    </location>
</feature>
<evidence type="ECO:0000313" key="3">
    <source>
        <dbReference type="Proteomes" id="UP001523550"/>
    </source>
</evidence>
<name>A0ABT1G7G2_9GAMM</name>
<organism evidence="2 3">
    <name type="scientific">Natronospira proteinivora</name>
    <dbReference type="NCBI Taxonomy" id="1807133"/>
    <lineage>
        <taxon>Bacteria</taxon>
        <taxon>Pseudomonadati</taxon>
        <taxon>Pseudomonadota</taxon>
        <taxon>Gammaproteobacteria</taxon>
        <taxon>Natronospirales</taxon>
        <taxon>Natronospiraceae</taxon>
        <taxon>Natronospira</taxon>
    </lineage>
</organism>